<comment type="subcellular location">
    <subcellularLocation>
        <location evidence="1">Membrane</location>
    </subcellularLocation>
</comment>
<sequence length="221" mass="24097">MEIFDIIILAMVAGFIFLRLRGELGNKTGNEPLPPSNPHPRAAGSDRVVDLQGRPVDDADYAAPAEAEAADPRFASAFNAMRRLDSHFSPAQFLNGAAQAYPMILEAFWAGDRDTLKNYLSPAVFDQFDGALKAREEAGHKLDNRLLDVTAADIVEARLEGKTAEITVHFSAEIIAVTRDKDGKAIEGNLSDSVVVNDNWTFARDLKSRDPSWSLVATRAG</sequence>
<dbReference type="PIRSF" id="PIRSF031890">
    <property type="entry name" value="UCP031890_transporter_Tim44"/>
    <property type="match status" value="1"/>
</dbReference>
<proteinExistence type="inferred from homology"/>
<evidence type="ECO:0000256" key="3">
    <source>
        <dbReference type="ARBA" id="ARBA00022946"/>
    </source>
</evidence>
<gene>
    <name evidence="6" type="ORF">PH603_02515</name>
</gene>
<feature type="domain" description="Tim44-like" evidence="5">
    <location>
        <begin position="74"/>
        <end position="220"/>
    </location>
</feature>
<dbReference type="PANTHER" id="PTHR10721">
    <property type="entry name" value="MITOCHONDRIAL IMPORT INNER MEMBRANE TRANSLOCASE SUBUNIT TIM44"/>
    <property type="match status" value="1"/>
</dbReference>
<dbReference type="NCBIfam" id="NF033779">
    <property type="entry name" value="Tim44_TimA_adap"/>
    <property type="match status" value="1"/>
</dbReference>
<dbReference type="GO" id="GO:0016020">
    <property type="term" value="C:membrane"/>
    <property type="evidence" value="ECO:0007669"/>
    <property type="project" value="UniProtKB-SubCell"/>
</dbReference>
<accession>A0AAF0BMK4</accession>
<dbReference type="InterPro" id="IPR016985">
    <property type="entry name" value="UCP031890_Tim44-rel"/>
</dbReference>
<evidence type="ECO:0000256" key="1">
    <source>
        <dbReference type="ARBA" id="ARBA00004370"/>
    </source>
</evidence>
<reference evidence="6" key="1">
    <citation type="submission" date="2023-01" db="EMBL/GenBank/DDBJ databases">
        <title>The genome sequence of Kordiimonadaceae bacterium 6D33.</title>
        <authorList>
            <person name="Liu Y."/>
        </authorList>
    </citation>
    <scope>NUCLEOTIDE SEQUENCE</scope>
    <source>
        <strain evidence="6">6D33</strain>
    </source>
</reference>
<dbReference type="Gene3D" id="3.10.450.240">
    <property type="match status" value="1"/>
</dbReference>
<dbReference type="PANTHER" id="PTHR10721:SF1">
    <property type="entry name" value="MITOCHONDRIAL IMPORT INNER MEMBRANE TRANSLOCASE SUBUNIT TIM44"/>
    <property type="match status" value="1"/>
</dbReference>
<evidence type="ECO:0000313" key="6">
    <source>
        <dbReference type="EMBL" id="WCL54631.1"/>
    </source>
</evidence>
<dbReference type="Pfam" id="PF04280">
    <property type="entry name" value="Tim44"/>
    <property type="match status" value="1"/>
</dbReference>
<protein>
    <submittedName>
        <fullName evidence="6">Tim44/TimA family putative adaptor protein</fullName>
    </submittedName>
</protein>
<dbReference type="GO" id="GO:0051087">
    <property type="term" value="F:protein-folding chaperone binding"/>
    <property type="evidence" value="ECO:0007669"/>
    <property type="project" value="TreeGrafter"/>
</dbReference>
<comment type="similarity">
    <text evidence="2">Belongs to the Tim44 family.</text>
</comment>
<keyword evidence="7" id="KW-1185">Reference proteome</keyword>
<keyword evidence="3" id="KW-0809">Transit peptide</keyword>
<dbReference type="SMART" id="SM00978">
    <property type="entry name" value="Tim44"/>
    <property type="match status" value="1"/>
</dbReference>
<dbReference type="InterPro" id="IPR032710">
    <property type="entry name" value="NTF2-like_dom_sf"/>
</dbReference>
<organism evidence="6 7">
    <name type="scientific">Gimibacter soli</name>
    <dbReference type="NCBI Taxonomy" id="3024400"/>
    <lineage>
        <taxon>Bacteria</taxon>
        <taxon>Pseudomonadati</taxon>
        <taxon>Pseudomonadota</taxon>
        <taxon>Alphaproteobacteria</taxon>
        <taxon>Kordiimonadales</taxon>
        <taxon>Temperatibacteraceae</taxon>
        <taxon>Gimibacter</taxon>
    </lineage>
</organism>
<dbReference type="AlphaFoldDB" id="A0AAF0BMK4"/>
<dbReference type="InterPro" id="IPR007379">
    <property type="entry name" value="Tim44-like_dom"/>
</dbReference>
<keyword evidence="4" id="KW-0472">Membrane</keyword>
<dbReference type="Proteomes" id="UP001217500">
    <property type="component" value="Chromosome"/>
</dbReference>
<dbReference type="EMBL" id="CP116805">
    <property type="protein sequence ID" value="WCL54631.1"/>
    <property type="molecule type" value="Genomic_DNA"/>
</dbReference>
<evidence type="ECO:0000259" key="5">
    <source>
        <dbReference type="SMART" id="SM00978"/>
    </source>
</evidence>
<dbReference type="KEGG" id="gso:PH603_02515"/>
<dbReference type="InterPro" id="IPR039544">
    <property type="entry name" value="Tim44-like"/>
</dbReference>
<dbReference type="SUPFAM" id="SSF54427">
    <property type="entry name" value="NTF2-like"/>
    <property type="match status" value="1"/>
</dbReference>
<evidence type="ECO:0000256" key="4">
    <source>
        <dbReference type="ARBA" id="ARBA00023136"/>
    </source>
</evidence>
<dbReference type="RefSeq" id="WP_289504350.1">
    <property type="nucleotide sequence ID" value="NZ_CP116805.1"/>
</dbReference>
<dbReference type="GO" id="GO:0030150">
    <property type="term" value="P:protein import into mitochondrial matrix"/>
    <property type="evidence" value="ECO:0007669"/>
    <property type="project" value="TreeGrafter"/>
</dbReference>
<evidence type="ECO:0000256" key="2">
    <source>
        <dbReference type="ARBA" id="ARBA00009597"/>
    </source>
</evidence>
<name>A0AAF0BMK4_9PROT</name>
<evidence type="ECO:0000313" key="7">
    <source>
        <dbReference type="Proteomes" id="UP001217500"/>
    </source>
</evidence>